<feature type="domain" description="AMP-dependent synthetase/ligase" evidence="8">
    <location>
        <begin position="54"/>
        <end position="444"/>
    </location>
</feature>
<evidence type="ECO:0000256" key="4">
    <source>
        <dbReference type="ARBA" id="ARBA00039009"/>
    </source>
</evidence>
<dbReference type="GO" id="GO:0031956">
    <property type="term" value="F:medium-chain fatty acid-CoA ligase activity"/>
    <property type="evidence" value="ECO:0007669"/>
    <property type="project" value="UniProtKB-EC"/>
</dbReference>
<dbReference type="InterPro" id="IPR042099">
    <property type="entry name" value="ANL_N_sf"/>
</dbReference>
<dbReference type="Gene3D" id="3.30.300.30">
    <property type="match status" value="1"/>
</dbReference>
<keyword evidence="11" id="KW-1185">Reference proteome</keyword>
<accession>A0A8X6IR78</accession>
<evidence type="ECO:0000256" key="3">
    <source>
        <dbReference type="ARBA" id="ARBA00037247"/>
    </source>
</evidence>
<evidence type="ECO:0000256" key="1">
    <source>
        <dbReference type="ARBA" id="ARBA00006432"/>
    </source>
</evidence>
<dbReference type="AlphaFoldDB" id="A0A8X6IR78"/>
<dbReference type="GO" id="GO:0006631">
    <property type="term" value="P:fatty acid metabolic process"/>
    <property type="evidence" value="ECO:0007669"/>
    <property type="project" value="TreeGrafter"/>
</dbReference>
<dbReference type="FunFam" id="3.40.50.12780:FF:000003">
    <property type="entry name" value="Long-chain-fatty-acid--CoA ligase FadD"/>
    <property type="match status" value="1"/>
</dbReference>
<keyword evidence="2 10" id="KW-0436">Ligase</keyword>
<dbReference type="Gene3D" id="3.40.50.12780">
    <property type="entry name" value="N-terminal domain of ligase-like"/>
    <property type="match status" value="1"/>
</dbReference>
<evidence type="ECO:0000313" key="10">
    <source>
        <dbReference type="EMBL" id="GFQ81690.1"/>
    </source>
</evidence>
<comment type="similarity">
    <text evidence="1">Belongs to the ATP-dependent AMP-binding enzyme family.</text>
</comment>
<comment type="caution">
    <text evidence="10">The sequence shown here is derived from an EMBL/GenBank/DDBJ whole genome shotgun (WGS) entry which is preliminary data.</text>
</comment>
<evidence type="ECO:0000256" key="6">
    <source>
        <dbReference type="ARBA" id="ARBA00047319"/>
    </source>
</evidence>
<evidence type="ECO:0000259" key="8">
    <source>
        <dbReference type="Pfam" id="PF00501"/>
    </source>
</evidence>
<protein>
    <recommendedName>
        <fullName evidence="5">Medium-chain acyl-CoA ligase ACSF2, mitochondrial</fullName>
        <ecNumber evidence="4">6.2.1.2</ecNumber>
    </recommendedName>
</protein>
<sequence length="586" mass="65878">MNYFKGQIVFYNFLKSYSSQLRFLSQVQQKLTSSYYFMPGDTILSSSTLSQVLDETADKCGDETAFISVHQGISKNFTSFRHEVDRLASGFVALGLKKGDRIGICSPNCYEWPLTQYAAAKAGLILVNINPASQAPELEYSLQKVDCKALVTWDVLKTQVFYDILCQIIPDLPKNDRYKLNTSKFPNLKVIVMISEDKKDGVLNFNEVLEFGDKESDKTLYEVERTIQFDDPVNIQYTSGTTGEPKGVILSHHNIINNSLITGKRIGYNLMKPKICLQVPLFHCFGCVLGTIASVMHRGTCVFPYLGFHAETSLKAIEKYKCTVIYGTPTMYVDMLHNFKLQKYDISSIKQAVMGGSPAVESLVEEIKNVLNPSYVHIAYGSTENSPVVAINGVNEEFQNAVKGILPLIEYVECKIVDSKGQVVPVNNEGELCVRGHGLFLGYWNDEAKTSEVLSETNWYSTGDLTTMNEDGYIKIVGRKKDMIIRGGENIYPSEIENFLNTHPSVLEVNVVGVPDKRMGEEVCAWIVVKKGMNLTEENVKEFCKGKLSHFKIPRYIMFVDDFPKTPSGKIKKYEMVKISTEKLNL</sequence>
<organism evidence="10 11">
    <name type="scientific">Trichonephila clavata</name>
    <name type="common">Joro spider</name>
    <name type="synonym">Nephila clavata</name>
    <dbReference type="NCBI Taxonomy" id="2740835"/>
    <lineage>
        <taxon>Eukaryota</taxon>
        <taxon>Metazoa</taxon>
        <taxon>Ecdysozoa</taxon>
        <taxon>Arthropoda</taxon>
        <taxon>Chelicerata</taxon>
        <taxon>Arachnida</taxon>
        <taxon>Araneae</taxon>
        <taxon>Araneomorphae</taxon>
        <taxon>Entelegynae</taxon>
        <taxon>Araneoidea</taxon>
        <taxon>Nephilidae</taxon>
        <taxon>Trichonephila</taxon>
    </lineage>
</organism>
<dbReference type="PANTHER" id="PTHR43201:SF5">
    <property type="entry name" value="MEDIUM-CHAIN ACYL-COA LIGASE ACSF2, MITOCHONDRIAL"/>
    <property type="match status" value="1"/>
</dbReference>
<reference evidence="10" key="1">
    <citation type="submission" date="2020-07" db="EMBL/GenBank/DDBJ databases">
        <title>Multicomponent nature underlies the extraordinary mechanical properties of spider dragline silk.</title>
        <authorList>
            <person name="Kono N."/>
            <person name="Nakamura H."/>
            <person name="Mori M."/>
            <person name="Yoshida Y."/>
            <person name="Ohtoshi R."/>
            <person name="Malay A.D."/>
            <person name="Moran D.A.P."/>
            <person name="Tomita M."/>
            <person name="Numata K."/>
            <person name="Arakawa K."/>
        </authorList>
    </citation>
    <scope>NUCLEOTIDE SEQUENCE</scope>
</reference>
<dbReference type="SUPFAM" id="SSF56801">
    <property type="entry name" value="Acetyl-CoA synthetase-like"/>
    <property type="match status" value="1"/>
</dbReference>
<proteinExistence type="inferred from homology"/>
<dbReference type="InterPro" id="IPR045851">
    <property type="entry name" value="AMP-bd_C_sf"/>
</dbReference>
<evidence type="ECO:0000313" key="11">
    <source>
        <dbReference type="Proteomes" id="UP000887116"/>
    </source>
</evidence>
<evidence type="ECO:0000256" key="2">
    <source>
        <dbReference type="ARBA" id="ARBA00022598"/>
    </source>
</evidence>
<evidence type="ECO:0000259" key="9">
    <source>
        <dbReference type="Pfam" id="PF13193"/>
    </source>
</evidence>
<dbReference type="InterPro" id="IPR000873">
    <property type="entry name" value="AMP-dep_synth/lig_dom"/>
</dbReference>
<dbReference type="InterPro" id="IPR020845">
    <property type="entry name" value="AMP-binding_CS"/>
</dbReference>
<dbReference type="Proteomes" id="UP000887116">
    <property type="component" value="Unassembled WGS sequence"/>
</dbReference>
<dbReference type="PROSITE" id="PS00455">
    <property type="entry name" value="AMP_BINDING"/>
    <property type="match status" value="1"/>
</dbReference>
<dbReference type="EMBL" id="BMAO01012477">
    <property type="protein sequence ID" value="GFQ81690.1"/>
    <property type="molecule type" value="Genomic_DNA"/>
</dbReference>
<comment type="function">
    <text evidence="3">Acyl-CoA synthases catalyze the initial reaction in fatty acid metabolism, by forming a thioester with CoA. Has some preference toward medium-chain substrates. Plays a role in adipocyte differentiation.</text>
</comment>
<comment type="catalytic activity">
    <reaction evidence="7">
        <text>a medium-chain fatty acid + ATP + CoA = a medium-chain fatty acyl-CoA + AMP + diphosphate</text>
        <dbReference type="Rhea" id="RHEA:48340"/>
        <dbReference type="ChEBI" id="CHEBI:30616"/>
        <dbReference type="ChEBI" id="CHEBI:33019"/>
        <dbReference type="ChEBI" id="CHEBI:57287"/>
        <dbReference type="ChEBI" id="CHEBI:59558"/>
        <dbReference type="ChEBI" id="CHEBI:90546"/>
        <dbReference type="ChEBI" id="CHEBI:456215"/>
        <dbReference type="EC" id="6.2.1.2"/>
    </reaction>
</comment>
<dbReference type="OrthoDB" id="10253115at2759"/>
<dbReference type="FunFam" id="3.30.300.30:FF:000008">
    <property type="entry name" value="2,3-dihydroxybenzoate-AMP ligase"/>
    <property type="match status" value="1"/>
</dbReference>
<dbReference type="Pfam" id="PF00501">
    <property type="entry name" value="AMP-binding"/>
    <property type="match status" value="1"/>
</dbReference>
<comment type="catalytic activity">
    <reaction evidence="6">
        <text>octanoate + ATP + CoA = octanoyl-CoA + AMP + diphosphate</text>
        <dbReference type="Rhea" id="RHEA:33631"/>
        <dbReference type="ChEBI" id="CHEBI:25646"/>
        <dbReference type="ChEBI" id="CHEBI:30616"/>
        <dbReference type="ChEBI" id="CHEBI:33019"/>
        <dbReference type="ChEBI" id="CHEBI:57287"/>
        <dbReference type="ChEBI" id="CHEBI:57386"/>
        <dbReference type="ChEBI" id="CHEBI:456215"/>
    </reaction>
</comment>
<dbReference type="EC" id="6.2.1.2" evidence="4"/>
<name>A0A8X6IR78_TRICU</name>
<evidence type="ECO:0000256" key="5">
    <source>
        <dbReference type="ARBA" id="ARBA00039638"/>
    </source>
</evidence>
<dbReference type="Pfam" id="PF13193">
    <property type="entry name" value="AMP-binding_C"/>
    <property type="match status" value="1"/>
</dbReference>
<dbReference type="InterPro" id="IPR025110">
    <property type="entry name" value="AMP-bd_C"/>
</dbReference>
<feature type="domain" description="AMP-binding enzyme C-terminal" evidence="9">
    <location>
        <begin position="495"/>
        <end position="570"/>
    </location>
</feature>
<evidence type="ECO:0000256" key="7">
    <source>
        <dbReference type="ARBA" id="ARBA00048277"/>
    </source>
</evidence>
<dbReference type="PANTHER" id="PTHR43201">
    <property type="entry name" value="ACYL-COA SYNTHETASE"/>
    <property type="match status" value="1"/>
</dbReference>
<gene>
    <name evidence="10" type="primary">acsf2</name>
    <name evidence="10" type="ORF">TNCT_361281</name>
</gene>